<feature type="compositionally biased region" description="Low complexity" evidence="1">
    <location>
        <begin position="1"/>
        <end position="13"/>
    </location>
</feature>
<keyword evidence="3" id="KW-1185">Reference proteome</keyword>
<evidence type="ECO:0000313" key="3">
    <source>
        <dbReference type="Proteomes" id="UP000326924"/>
    </source>
</evidence>
<proteinExistence type="predicted"/>
<dbReference type="InParanoid" id="A0A5J5EZ81"/>
<evidence type="ECO:0000313" key="2">
    <source>
        <dbReference type="EMBL" id="KAA8908527.1"/>
    </source>
</evidence>
<dbReference type="EMBL" id="VXIS01000067">
    <property type="protein sequence ID" value="KAA8908527.1"/>
    <property type="molecule type" value="Genomic_DNA"/>
</dbReference>
<organism evidence="2 3">
    <name type="scientific">Sphaerosporella brunnea</name>
    <dbReference type="NCBI Taxonomy" id="1250544"/>
    <lineage>
        <taxon>Eukaryota</taxon>
        <taxon>Fungi</taxon>
        <taxon>Dikarya</taxon>
        <taxon>Ascomycota</taxon>
        <taxon>Pezizomycotina</taxon>
        <taxon>Pezizomycetes</taxon>
        <taxon>Pezizales</taxon>
        <taxon>Pyronemataceae</taxon>
        <taxon>Sphaerosporella</taxon>
    </lineage>
</organism>
<accession>A0A5J5EZ81</accession>
<reference evidence="2 3" key="1">
    <citation type="submission" date="2019-09" db="EMBL/GenBank/DDBJ databases">
        <title>Draft genome of the ectomycorrhizal ascomycete Sphaerosporella brunnea.</title>
        <authorList>
            <consortium name="DOE Joint Genome Institute"/>
            <person name="Benucci G.M."/>
            <person name="Marozzi G."/>
            <person name="Antonielli L."/>
            <person name="Sanchez S."/>
            <person name="Marco P."/>
            <person name="Wang X."/>
            <person name="Falini L.B."/>
            <person name="Barry K."/>
            <person name="Haridas S."/>
            <person name="Lipzen A."/>
            <person name="Labutti K."/>
            <person name="Grigoriev I.V."/>
            <person name="Murat C."/>
            <person name="Martin F."/>
            <person name="Albertini E."/>
            <person name="Donnini D."/>
            <person name="Bonito G."/>
        </authorList>
    </citation>
    <scope>NUCLEOTIDE SEQUENCE [LARGE SCALE GENOMIC DNA]</scope>
    <source>
        <strain evidence="2 3">Sb_GMNB300</strain>
    </source>
</reference>
<dbReference type="AlphaFoldDB" id="A0A5J5EZ81"/>
<name>A0A5J5EZ81_9PEZI</name>
<sequence length="314" mass="33819">MSSRIISSPSAPSSKKRHSRSTPLSLDPAGWKRQHTALLRIGLLFSPSCYSRSSGEEVSRPIHGHGIATDFIRNHDAYTDLLDAVLSPSTRDEPSCTAAPWYDDLLGTWDAQADLIHSQSHEAAPVISRTAVFWVESVLACLVTHALRALPGIALERTDSAGFDEKTDGTGAFRLSHPSRPVATWVPICSVWCATHPLLAVCCPKSNSSALCEETAYLLSLAQESLSRNAAAAACPYLFTAHGDRVYLLQLRISREALDARLAVVDGLGQTRGLPSGCDETLVVAVKGRWQVSTGAARWSFVNAMADMLPGLLS</sequence>
<evidence type="ECO:0000256" key="1">
    <source>
        <dbReference type="SAM" id="MobiDB-lite"/>
    </source>
</evidence>
<protein>
    <submittedName>
        <fullName evidence="2">Uncharacterized protein</fullName>
    </submittedName>
</protein>
<gene>
    <name evidence="2" type="ORF">FN846DRAFT_918520</name>
</gene>
<comment type="caution">
    <text evidence="2">The sequence shown here is derived from an EMBL/GenBank/DDBJ whole genome shotgun (WGS) entry which is preliminary data.</text>
</comment>
<dbReference type="Proteomes" id="UP000326924">
    <property type="component" value="Unassembled WGS sequence"/>
</dbReference>
<feature type="region of interest" description="Disordered" evidence="1">
    <location>
        <begin position="1"/>
        <end position="28"/>
    </location>
</feature>